<keyword evidence="1" id="KW-0175">Coiled coil</keyword>
<evidence type="ECO:0008006" key="4">
    <source>
        <dbReference type="Google" id="ProtNLM"/>
    </source>
</evidence>
<evidence type="ECO:0000313" key="3">
    <source>
        <dbReference type="Proteomes" id="UP001259832"/>
    </source>
</evidence>
<evidence type="ECO:0000313" key="2">
    <source>
        <dbReference type="EMBL" id="KAK1942522.1"/>
    </source>
</evidence>
<evidence type="ECO:0000256" key="1">
    <source>
        <dbReference type="SAM" id="Coils"/>
    </source>
</evidence>
<dbReference type="EMBL" id="JASMQC010000009">
    <property type="protein sequence ID" value="KAK1942522.1"/>
    <property type="molecule type" value="Genomic_DNA"/>
</dbReference>
<comment type="caution">
    <text evidence="2">The sequence shown here is derived from an EMBL/GenBank/DDBJ whole genome shotgun (WGS) entry which is preliminary data.</text>
</comment>
<feature type="coiled-coil region" evidence="1">
    <location>
        <begin position="37"/>
        <end position="64"/>
    </location>
</feature>
<sequence length="348" mass="39944">MFLNTMGDTTVEKKAHRKRVGGLPYSTELLRRKRHETNVLRLEAEALSVQLKELQRLRRETSTEVTLARSCPSVWRPVAATESAKRVRSQKTNRELKALLTELTKIRDPVLKTLIKTNALQDMDFVFQLPEIERPPPQVNFSETVLEEMTSSLDWLRLDTDTMLPVLDDNITVSFRWQDVPSLNCIQASSITPIFSRAEEIGEMIWRHARNTNKQTDEAFRYIRRKAPTPIDMNAVALMVEGLLCNNVISTYRKYDEGDRIIIVGTTKWFLPSGEFVLQDYNWTVISPTATAAGEMCVMRHYYKLEMATTSSEEAAQAQQPVFRAVCSKMRNLHQVMQDKLLSNENSS</sequence>
<reference evidence="2" key="1">
    <citation type="submission" date="2023-08" db="EMBL/GenBank/DDBJ databases">
        <title>Reference Genome Resource for the Citrus Pathogen Phytophthora citrophthora.</title>
        <authorList>
            <person name="Moller H."/>
            <person name="Coetzee B."/>
            <person name="Rose L.J."/>
            <person name="Van Niekerk J.M."/>
        </authorList>
    </citation>
    <scope>NUCLEOTIDE SEQUENCE</scope>
    <source>
        <strain evidence="2">STE-U-9442</strain>
    </source>
</reference>
<dbReference type="AlphaFoldDB" id="A0AAD9GPY1"/>
<gene>
    <name evidence="2" type="ORF">P3T76_006021</name>
</gene>
<keyword evidence="3" id="KW-1185">Reference proteome</keyword>
<dbReference type="Proteomes" id="UP001259832">
    <property type="component" value="Unassembled WGS sequence"/>
</dbReference>
<protein>
    <recommendedName>
        <fullName evidence="4">M96 mating-specific protein family</fullName>
    </recommendedName>
</protein>
<organism evidence="2 3">
    <name type="scientific">Phytophthora citrophthora</name>
    <dbReference type="NCBI Taxonomy" id="4793"/>
    <lineage>
        <taxon>Eukaryota</taxon>
        <taxon>Sar</taxon>
        <taxon>Stramenopiles</taxon>
        <taxon>Oomycota</taxon>
        <taxon>Peronosporomycetes</taxon>
        <taxon>Peronosporales</taxon>
        <taxon>Peronosporaceae</taxon>
        <taxon>Phytophthora</taxon>
    </lineage>
</organism>
<accession>A0AAD9GPY1</accession>
<name>A0AAD9GPY1_9STRA</name>
<proteinExistence type="predicted"/>